<dbReference type="Gene3D" id="3.40.630.40">
    <property type="entry name" value="Zn-dependent exopeptidases"/>
    <property type="match status" value="1"/>
</dbReference>
<dbReference type="SMART" id="SM00646">
    <property type="entry name" value="Ami_3"/>
    <property type="match status" value="1"/>
</dbReference>
<evidence type="ECO:0000256" key="3">
    <source>
        <dbReference type="ARBA" id="ARBA00022801"/>
    </source>
</evidence>
<evidence type="ECO:0000259" key="4">
    <source>
        <dbReference type="SMART" id="SM00646"/>
    </source>
</evidence>
<evidence type="ECO:0000313" key="5">
    <source>
        <dbReference type="EMBL" id="SZD72973.1"/>
    </source>
</evidence>
<dbReference type="InterPro" id="IPR002508">
    <property type="entry name" value="MurNAc-LAA_cat"/>
</dbReference>
<accession>A0A383U1W2</accession>
<dbReference type="InterPro" id="IPR007730">
    <property type="entry name" value="SPOR-like_dom"/>
</dbReference>
<dbReference type="CDD" id="cd02696">
    <property type="entry name" value="MurNAc-LAA"/>
    <property type="match status" value="1"/>
</dbReference>
<proteinExistence type="predicted"/>
<dbReference type="PANTHER" id="PTHR30404">
    <property type="entry name" value="N-ACETYLMURAMOYL-L-ALANINE AMIDASE"/>
    <property type="match status" value="1"/>
</dbReference>
<dbReference type="InterPro" id="IPR036680">
    <property type="entry name" value="SPOR-like_sf"/>
</dbReference>
<dbReference type="GO" id="GO:0008745">
    <property type="term" value="F:N-acetylmuramoyl-L-alanine amidase activity"/>
    <property type="evidence" value="ECO:0007669"/>
    <property type="project" value="UniProtKB-EC"/>
</dbReference>
<keyword evidence="3 5" id="KW-0378">Hydrolase</keyword>
<name>A0A383U1W2_9FLAO</name>
<evidence type="ECO:0000256" key="1">
    <source>
        <dbReference type="ARBA" id="ARBA00001561"/>
    </source>
</evidence>
<dbReference type="FunFam" id="3.40.630.40:FF:000005">
    <property type="entry name" value="N-acetylmuramoyl-L-alanine amidase (AmiA)"/>
    <property type="match status" value="1"/>
</dbReference>
<dbReference type="Pfam" id="PF05036">
    <property type="entry name" value="SPOR"/>
    <property type="match status" value="1"/>
</dbReference>
<dbReference type="AlphaFoldDB" id="A0A383U1W2"/>
<feature type="domain" description="MurNAc-LAA" evidence="4">
    <location>
        <begin position="95"/>
        <end position="254"/>
    </location>
</feature>
<dbReference type="GO" id="GO:0030288">
    <property type="term" value="C:outer membrane-bounded periplasmic space"/>
    <property type="evidence" value="ECO:0007669"/>
    <property type="project" value="TreeGrafter"/>
</dbReference>
<dbReference type="OrthoDB" id="9806267at2"/>
<dbReference type="GO" id="GO:0042834">
    <property type="term" value="F:peptidoglycan binding"/>
    <property type="evidence" value="ECO:0007669"/>
    <property type="project" value="InterPro"/>
</dbReference>
<dbReference type="Gene3D" id="3.30.70.1070">
    <property type="entry name" value="Sporulation related repeat"/>
    <property type="match status" value="1"/>
</dbReference>
<dbReference type="EC" id="3.5.1.28" evidence="2"/>
<dbReference type="Pfam" id="PF01520">
    <property type="entry name" value="Amidase_3"/>
    <property type="match status" value="1"/>
</dbReference>
<protein>
    <recommendedName>
        <fullName evidence="2">N-acetylmuramoyl-L-alanine amidase</fullName>
        <ecNumber evidence="2">3.5.1.28</ecNumber>
    </recommendedName>
</protein>
<dbReference type="GO" id="GO:0009253">
    <property type="term" value="P:peptidoglycan catabolic process"/>
    <property type="evidence" value="ECO:0007669"/>
    <property type="project" value="InterPro"/>
</dbReference>
<organism evidence="5 6">
    <name type="scientific">Candidatus Ornithobacterium hominis</name>
    <dbReference type="NCBI Taxonomy" id="2497989"/>
    <lineage>
        <taxon>Bacteria</taxon>
        <taxon>Pseudomonadati</taxon>
        <taxon>Bacteroidota</taxon>
        <taxon>Flavobacteriia</taxon>
        <taxon>Flavobacteriales</taxon>
        <taxon>Weeksellaceae</taxon>
        <taxon>Ornithobacterium</taxon>
    </lineage>
</organism>
<sequence length="448" mass="51047">MNMKKKNVLKKSFIVLLIALINPILAQDLKKEFVLVLDAGHGGHDSGAAGVADVEKNITLDIVLELGKLIKKNFDDVKVIYTREDDTFVTLAGRADIANRNHADFFISVHCNSARPTAYGSETFVLGTEDHRSSANLNVVKKENSVILLEENHEERYSNFDPNKPESLIGLTLMQNVHLSNSLLFAKAVEDNFINKDKRLSRGVKQAGFVVLWRTATPSVLIEVGFISNPAEGKYLASKEGKKNSAESIFNAFKYYKTEWDKRQRNEMGANEPLKKVTEKPKIEKPVEDKYFKIQFLTSNKKLRAKSIQLKGLDPVEVLEENGLYKYFYGQTSFISKREELLNYVKRKGFPDAFVVEVPINTNAQEKETQEQKNIYRIQILTSSKKFSDNAPQLKGISPVDVYEENKLYRYYYGWFSSENEAEKELPKIKKAGFQDAFIVKFINGKKE</sequence>
<comment type="catalytic activity">
    <reaction evidence="1">
        <text>Hydrolyzes the link between N-acetylmuramoyl residues and L-amino acid residues in certain cell-wall glycopeptides.</text>
        <dbReference type="EC" id="3.5.1.28"/>
    </reaction>
</comment>
<evidence type="ECO:0000256" key="2">
    <source>
        <dbReference type="ARBA" id="ARBA00011901"/>
    </source>
</evidence>
<dbReference type="PANTHER" id="PTHR30404:SF0">
    <property type="entry name" value="N-ACETYLMURAMOYL-L-ALANINE AMIDASE AMIC"/>
    <property type="match status" value="1"/>
</dbReference>
<gene>
    <name evidence="5" type="primary">amiC</name>
    <name evidence="5" type="ORF">SAMEA104719789_01089</name>
</gene>
<reference evidence="5 6" key="1">
    <citation type="submission" date="2018-09" db="EMBL/GenBank/DDBJ databases">
        <authorList>
            <consortium name="Pathogen Informatics"/>
        </authorList>
    </citation>
    <scope>NUCLEOTIDE SEQUENCE [LARGE SCALE GENOMIC DNA]</scope>
    <source>
        <strain evidence="5 6">OH-22767</strain>
    </source>
</reference>
<dbReference type="EMBL" id="UNSC01000004">
    <property type="protein sequence ID" value="SZD72973.1"/>
    <property type="molecule type" value="Genomic_DNA"/>
</dbReference>
<dbReference type="SUPFAM" id="SSF53187">
    <property type="entry name" value="Zn-dependent exopeptidases"/>
    <property type="match status" value="1"/>
</dbReference>
<dbReference type="SUPFAM" id="SSF110997">
    <property type="entry name" value="Sporulation related repeat"/>
    <property type="match status" value="1"/>
</dbReference>
<dbReference type="Proteomes" id="UP000262142">
    <property type="component" value="Unassembled WGS sequence"/>
</dbReference>
<dbReference type="InterPro" id="IPR050695">
    <property type="entry name" value="N-acetylmuramoyl_amidase_3"/>
</dbReference>
<evidence type="ECO:0000313" key="6">
    <source>
        <dbReference type="Proteomes" id="UP000262142"/>
    </source>
</evidence>
<keyword evidence="6" id="KW-1185">Reference proteome</keyword>